<organism evidence="1 2">
    <name type="scientific">Burkholderia ubonensis</name>
    <dbReference type="NCBI Taxonomy" id="101571"/>
    <lineage>
        <taxon>Bacteria</taxon>
        <taxon>Pseudomonadati</taxon>
        <taxon>Pseudomonadota</taxon>
        <taxon>Betaproteobacteria</taxon>
        <taxon>Burkholderiales</taxon>
        <taxon>Burkholderiaceae</taxon>
        <taxon>Burkholderia</taxon>
        <taxon>Burkholderia cepacia complex</taxon>
    </lineage>
</organism>
<reference evidence="1 2" key="1">
    <citation type="submission" date="2015-11" db="EMBL/GenBank/DDBJ databases">
        <title>Expanding the genomic diversity of Burkholderia species for the development of highly accurate diagnostics.</title>
        <authorList>
            <person name="Sahl J."/>
            <person name="Keim P."/>
            <person name="Wagner D."/>
        </authorList>
    </citation>
    <scope>NUCLEOTIDE SEQUENCE [LARGE SCALE GENOMIC DNA]</scope>
    <source>
        <strain evidence="1 2">MSMB2058</strain>
    </source>
</reference>
<sequence>MKQMQPISVEVTDDGQVTLTQIINDLNVPDPIIELTREQAPLVAQWIIEAAAGGGLGEDSVNESIPVRFFDGQDADAENVQVYLNAAGMVIIKLDRESYIELSPVVAKLLRQQLTAAINESVVELNKPDSVV</sequence>
<comment type="caution">
    <text evidence="1">The sequence shown here is derived from an EMBL/GenBank/DDBJ whole genome shotgun (WGS) entry which is preliminary data.</text>
</comment>
<dbReference type="Proteomes" id="UP000061665">
    <property type="component" value="Unassembled WGS sequence"/>
</dbReference>
<protein>
    <submittedName>
        <fullName evidence="1">Uncharacterized protein</fullName>
    </submittedName>
</protein>
<accession>A0AB73FSG9</accession>
<dbReference type="AlphaFoldDB" id="A0AB73FSG9"/>
<dbReference type="RefSeq" id="WP_059724247.1">
    <property type="nucleotide sequence ID" value="NZ_LOYI01000048.1"/>
</dbReference>
<dbReference type="EMBL" id="LOZE01000138">
    <property type="protein sequence ID" value="KVM19887.1"/>
    <property type="molecule type" value="Genomic_DNA"/>
</dbReference>
<name>A0AB73FSG9_9BURK</name>
<evidence type="ECO:0000313" key="1">
    <source>
        <dbReference type="EMBL" id="KVM19887.1"/>
    </source>
</evidence>
<proteinExistence type="predicted"/>
<gene>
    <name evidence="1" type="ORF">WJ53_22475</name>
</gene>
<evidence type="ECO:0000313" key="2">
    <source>
        <dbReference type="Proteomes" id="UP000061665"/>
    </source>
</evidence>